<sequence>MNEELFNELQKLLACFPGSYINRNLEVILIPKTNTYFSLKGVSSRRDIIAKLFMWCSRDFAKTNPFKYQKLNRLFHLKNSEFLGKYLGKRFGPSPIYHIYQKLGNGINPELTYRFIDSGFDMEVLDDRT</sequence>
<comment type="caution">
    <text evidence="1">The sequence shown here is derived from an EMBL/GenBank/DDBJ whole genome shotgun (WGS) entry which is preliminary data.</text>
</comment>
<dbReference type="Proteomes" id="UP000031339">
    <property type="component" value="Unassembled WGS sequence"/>
</dbReference>
<dbReference type="EMBL" id="JWIY01000002">
    <property type="protein sequence ID" value="KIC77885.1"/>
    <property type="molecule type" value="Genomic_DNA"/>
</dbReference>
<evidence type="ECO:0000313" key="1">
    <source>
        <dbReference type="EMBL" id="KIC77885.1"/>
    </source>
</evidence>
<evidence type="ECO:0000313" key="2">
    <source>
        <dbReference type="Proteomes" id="UP000031339"/>
    </source>
</evidence>
<organism evidence="1 2">
    <name type="scientific">Streptococcus constellatus</name>
    <dbReference type="NCBI Taxonomy" id="76860"/>
    <lineage>
        <taxon>Bacteria</taxon>
        <taxon>Bacillati</taxon>
        <taxon>Bacillota</taxon>
        <taxon>Bacilli</taxon>
        <taxon>Lactobacillales</taxon>
        <taxon>Streptococcaceae</taxon>
        <taxon>Streptococcus</taxon>
        <taxon>Streptococcus anginosus group</taxon>
    </lineage>
</organism>
<protein>
    <submittedName>
        <fullName evidence="1">Uncharacterized protein</fullName>
    </submittedName>
</protein>
<proteinExistence type="predicted"/>
<reference evidence="1 2" key="1">
    <citation type="submission" date="2014-12" db="EMBL/GenBank/DDBJ databases">
        <title>Partial genome sequence of Streptococcus constellatus KCOM 1650 (= ChDC B144).</title>
        <authorList>
            <person name="Kook J.-K."/>
            <person name="Park S.-N."/>
            <person name="Lim Y.K."/>
            <person name="Jo E."/>
        </authorList>
    </citation>
    <scope>NUCLEOTIDE SEQUENCE [LARGE SCALE GENOMIC DNA]</scope>
    <source>
        <strain evidence="1 2">KCOM 1650</strain>
    </source>
</reference>
<accession>A0A0C1K4F9</accession>
<dbReference type="AlphaFoldDB" id="A0A0C1K4F9"/>
<dbReference type="RefSeq" id="WP_039677508.1">
    <property type="nucleotide sequence ID" value="NZ_JWIY01000002.1"/>
</dbReference>
<name>A0A0C1K4F9_STRCV</name>
<gene>
    <name evidence="1" type="ORF">RN79_06745</name>
</gene>
<dbReference type="OrthoDB" id="2970332at2"/>